<proteinExistence type="predicted"/>
<reference evidence="1" key="1">
    <citation type="journal article" date="2020" name="bioRxiv">
        <title>Whole genome comparisons of ergot fungi reveals the divergence and evolution of species within the genus Claviceps are the result of varying mechanisms driving genome evolution and host range expansion.</title>
        <authorList>
            <person name="Wyka S.A."/>
            <person name="Mondo S.J."/>
            <person name="Liu M."/>
            <person name="Dettman J."/>
            <person name="Nalam V."/>
            <person name="Broders K.D."/>
        </authorList>
    </citation>
    <scope>NUCLEOTIDE SEQUENCE</scope>
    <source>
        <strain evidence="1">CCC 602</strain>
    </source>
</reference>
<organism evidence="1 2">
    <name type="scientific">Claviceps pusilla</name>
    <dbReference type="NCBI Taxonomy" id="123648"/>
    <lineage>
        <taxon>Eukaryota</taxon>
        <taxon>Fungi</taxon>
        <taxon>Dikarya</taxon>
        <taxon>Ascomycota</taxon>
        <taxon>Pezizomycotina</taxon>
        <taxon>Sordariomycetes</taxon>
        <taxon>Hypocreomycetidae</taxon>
        <taxon>Hypocreales</taxon>
        <taxon>Clavicipitaceae</taxon>
        <taxon>Claviceps</taxon>
    </lineage>
</organism>
<protein>
    <submittedName>
        <fullName evidence="1">Uncharacterized protein</fullName>
    </submittedName>
</protein>
<accession>A0A9P7NAG1</accession>
<name>A0A9P7NAG1_9HYPO</name>
<evidence type="ECO:0000313" key="1">
    <source>
        <dbReference type="EMBL" id="KAG6005590.1"/>
    </source>
</evidence>
<dbReference type="EMBL" id="SRPW01001171">
    <property type="protein sequence ID" value="KAG6005590.1"/>
    <property type="molecule type" value="Genomic_DNA"/>
</dbReference>
<gene>
    <name evidence="1" type="ORF">E4U43_000576</name>
</gene>
<keyword evidence="2" id="KW-1185">Reference proteome</keyword>
<dbReference type="AlphaFoldDB" id="A0A9P7NAG1"/>
<comment type="caution">
    <text evidence="1">The sequence shown here is derived from an EMBL/GenBank/DDBJ whole genome shotgun (WGS) entry which is preliminary data.</text>
</comment>
<sequence length="69" mass="7547">MTQACNYPPHMLGQNDLGRQTQNMSGIAGWTGRQAWDMGHGTRDMGHGHDATGAIRAATVMDKGRMVYK</sequence>
<dbReference type="Proteomes" id="UP000748025">
    <property type="component" value="Unassembled WGS sequence"/>
</dbReference>
<evidence type="ECO:0000313" key="2">
    <source>
        <dbReference type="Proteomes" id="UP000748025"/>
    </source>
</evidence>